<feature type="transmembrane region" description="Helical" evidence="8">
    <location>
        <begin position="349"/>
        <end position="369"/>
    </location>
</feature>
<name>A0A835TBS7_CHLIN</name>
<feature type="compositionally biased region" description="Basic and acidic residues" evidence="9">
    <location>
        <begin position="524"/>
        <end position="534"/>
    </location>
</feature>
<evidence type="ECO:0000256" key="1">
    <source>
        <dbReference type="ARBA" id="ARBA00004141"/>
    </source>
</evidence>
<feature type="transmembrane region" description="Helical" evidence="8">
    <location>
        <begin position="76"/>
        <end position="99"/>
    </location>
</feature>
<evidence type="ECO:0000256" key="8">
    <source>
        <dbReference type="RuleBase" id="RU362002"/>
    </source>
</evidence>
<evidence type="ECO:0000256" key="2">
    <source>
        <dbReference type="ARBA" id="ARBA00005887"/>
    </source>
</evidence>
<dbReference type="GO" id="GO:0097272">
    <property type="term" value="P:ammonium homeostasis"/>
    <property type="evidence" value="ECO:0007669"/>
    <property type="project" value="TreeGrafter"/>
</dbReference>
<keyword evidence="6 8" id="KW-0472">Membrane</keyword>
<dbReference type="InterPro" id="IPR029020">
    <property type="entry name" value="Ammonium/urea_transptr"/>
</dbReference>
<feature type="transmembrane region" description="Helical" evidence="8">
    <location>
        <begin position="197"/>
        <end position="218"/>
    </location>
</feature>
<gene>
    <name evidence="11" type="ORF">HXX76_004409</name>
</gene>
<keyword evidence="3 8" id="KW-0813">Transport</keyword>
<dbReference type="OrthoDB" id="534912at2759"/>
<comment type="caution">
    <text evidence="11">The sequence shown here is derived from an EMBL/GenBank/DDBJ whole genome shotgun (WGS) entry which is preliminary data.</text>
</comment>
<dbReference type="PANTHER" id="PTHR11730:SF6">
    <property type="entry name" value="AMMONIUM TRANSPORTER"/>
    <property type="match status" value="1"/>
</dbReference>
<dbReference type="GO" id="GO:0008519">
    <property type="term" value="F:ammonium channel activity"/>
    <property type="evidence" value="ECO:0007669"/>
    <property type="project" value="InterPro"/>
</dbReference>
<feature type="transmembrane region" description="Helical" evidence="8">
    <location>
        <begin position="324"/>
        <end position="342"/>
    </location>
</feature>
<keyword evidence="5 8" id="KW-1133">Transmembrane helix</keyword>
<dbReference type="SUPFAM" id="SSF111352">
    <property type="entry name" value="Ammonium transporter"/>
    <property type="match status" value="1"/>
</dbReference>
<feature type="transmembrane region" description="Helical" evidence="8">
    <location>
        <begin position="111"/>
        <end position="130"/>
    </location>
</feature>
<comment type="subcellular location">
    <subcellularLocation>
        <location evidence="8">Cell membrane</location>
        <topology evidence="8">Multi-pass membrane protein</topology>
    </subcellularLocation>
    <subcellularLocation>
        <location evidence="1">Membrane</location>
        <topology evidence="1">Multi-pass membrane protein</topology>
    </subcellularLocation>
</comment>
<dbReference type="NCBIfam" id="TIGR00836">
    <property type="entry name" value="amt"/>
    <property type="match status" value="1"/>
</dbReference>
<dbReference type="Pfam" id="PF00909">
    <property type="entry name" value="Ammonium_transp"/>
    <property type="match status" value="1"/>
</dbReference>
<feature type="transmembrane region" description="Helical" evidence="8">
    <location>
        <begin position="462"/>
        <end position="487"/>
    </location>
</feature>
<proteinExistence type="inferred from homology"/>
<keyword evidence="7 8" id="KW-0924">Ammonia transport</keyword>
<feature type="transmembrane region" description="Helical" evidence="8">
    <location>
        <begin position="375"/>
        <end position="397"/>
    </location>
</feature>
<dbReference type="FunFam" id="1.10.3430.10:FF:000016">
    <property type="entry name" value="Ammonium transporter"/>
    <property type="match status" value="1"/>
</dbReference>
<keyword evidence="12" id="KW-1185">Reference proteome</keyword>
<feature type="domain" description="Ammonium transporter AmtB-like" evidence="10">
    <location>
        <begin position="76"/>
        <end position="512"/>
    </location>
</feature>
<evidence type="ECO:0000256" key="5">
    <source>
        <dbReference type="ARBA" id="ARBA00022989"/>
    </source>
</evidence>
<evidence type="ECO:0000313" key="11">
    <source>
        <dbReference type="EMBL" id="KAG2440298.1"/>
    </source>
</evidence>
<dbReference type="PROSITE" id="PS01219">
    <property type="entry name" value="AMMONIUM_TRANSP"/>
    <property type="match status" value="1"/>
</dbReference>
<evidence type="ECO:0000256" key="4">
    <source>
        <dbReference type="ARBA" id="ARBA00022692"/>
    </source>
</evidence>
<dbReference type="Proteomes" id="UP000650467">
    <property type="component" value="Unassembled WGS sequence"/>
</dbReference>
<comment type="similarity">
    <text evidence="2 8">Belongs to the ammonia transporter channel (TC 1.A.11.2) family.</text>
</comment>
<dbReference type="Gene3D" id="1.10.3430.10">
    <property type="entry name" value="Ammonium transporter AmtB like domains"/>
    <property type="match status" value="1"/>
</dbReference>
<evidence type="ECO:0000256" key="3">
    <source>
        <dbReference type="ARBA" id="ARBA00022448"/>
    </source>
</evidence>
<feature type="transmembrane region" description="Helical" evidence="8">
    <location>
        <begin position="245"/>
        <end position="266"/>
    </location>
</feature>
<feature type="transmembrane region" description="Helical" evidence="8">
    <location>
        <begin position="287"/>
        <end position="304"/>
    </location>
</feature>
<keyword evidence="4 8" id="KW-0812">Transmembrane</keyword>
<dbReference type="EMBL" id="JAEHOC010000007">
    <property type="protein sequence ID" value="KAG2440298.1"/>
    <property type="molecule type" value="Genomic_DNA"/>
</dbReference>
<evidence type="ECO:0000256" key="9">
    <source>
        <dbReference type="SAM" id="MobiDB-lite"/>
    </source>
</evidence>
<feature type="region of interest" description="Disordered" evidence="9">
    <location>
        <begin position="510"/>
        <end position="558"/>
    </location>
</feature>
<dbReference type="InterPro" id="IPR001905">
    <property type="entry name" value="Ammonium_transpt"/>
</dbReference>
<reference evidence="11" key="1">
    <citation type="journal article" date="2020" name="bioRxiv">
        <title>Comparative genomics of Chlamydomonas.</title>
        <authorList>
            <person name="Craig R.J."/>
            <person name="Hasan A.R."/>
            <person name="Ness R.W."/>
            <person name="Keightley P.D."/>
        </authorList>
    </citation>
    <scope>NUCLEOTIDE SEQUENCE</scope>
    <source>
        <strain evidence="11">SAG 7.73</strain>
    </source>
</reference>
<dbReference type="AlphaFoldDB" id="A0A835TBS7"/>
<evidence type="ECO:0000313" key="12">
    <source>
        <dbReference type="Proteomes" id="UP000650467"/>
    </source>
</evidence>
<organism evidence="11 12">
    <name type="scientific">Chlamydomonas incerta</name>
    <dbReference type="NCBI Taxonomy" id="51695"/>
    <lineage>
        <taxon>Eukaryota</taxon>
        <taxon>Viridiplantae</taxon>
        <taxon>Chlorophyta</taxon>
        <taxon>core chlorophytes</taxon>
        <taxon>Chlorophyceae</taxon>
        <taxon>CS clade</taxon>
        <taxon>Chlamydomonadales</taxon>
        <taxon>Chlamydomonadaceae</taxon>
        <taxon>Chlamydomonas</taxon>
    </lineage>
</organism>
<feature type="transmembrane region" description="Helical" evidence="8">
    <location>
        <begin position="409"/>
        <end position="433"/>
    </location>
</feature>
<evidence type="ECO:0000259" key="10">
    <source>
        <dbReference type="Pfam" id="PF00909"/>
    </source>
</evidence>
<protein>
    <recommendedName>
        <fullName evidence="8">Ammonium transporter</fullName>
    </recommendedName>
</protein>
<dbReference type="InterPro" id="IPR024041">
    <property type="entry name" value="NH4_transpt_AmtB-like_dom"/>
</dbReference>
<dbReference type="InterPro" id="IPR018047">
    <property type="entry name" value="Ammonium_transpt_CS"/>
</dbReference>
<evidence type="ECO:0000256" key="7">
    <source>
        <dbReference type="ARBA" id="ARBA00023177"/>
    </source>
</evidence>
<sequence>MSDDFGSTPVGSCSVETIAALLGYGLEEGTIQALCEPDVGTGCTSTDNCMFQYLMGATAEAQGTASDVGIGLDVSFLLFSGYLVFIMQLGFAVLCAGSIRSKNCMNILLKNMLDACVGAIGFYLFGYAFAYGHKYGQNSNGFIGNWNFALSYTTQTSMSGTEFTTFGWHQFFFQWSFCAATTTIVSGAVAERCTFMAYMIYAFFLSSFVYPVIVHWVWDSQGWLSAFNTFQDGYALILKTGAIDFAGSGVVHMTGGFAALMGAAIIGPRLGRFTSDGAVNEMKGHSSTLVVMGTFLLWFGWFGFNPGSNLVVASQAAATVVSRVAVTTALAGGAGGISMLFYKFLTVKAWDVVATCNGILAGLVAVTASCSVIEPWAAIITGAIGPIVFCAADYLVLYTLKVDDPVSAFALHGAVGAWGVLFPGFLAAPAYVVEVYGAYGFGMDAEAGKRFGLFYGGHGQVLLVQFIEVLAIAGWTCVMMGGFFLLMNLAGLLRVPMQEEMTGLDITNHTKRAGSATQANGGKYEPHESWRRPGMEPVMEPATNTSSSASDNEKADPK</sequence>
<feature type="transmembrane region" description="Helical" evidence="8">
    <location>
        <begin position="172"/>
        <end position="190"/>
    </location>
</feature>
<evidence type="ECO:0000256" key="6">
    <source>
        <dbReference type="ARBA" id="ARBA00023136"/>
    </source>
</evidence>
<dbReference type="GO" id="GO:0005886">
    <property type="term" value="C:plasma membrane"/>
    <property type="evidence" value="ECO:0007669"/>
    <property type="project" value="UniProtKB-SubCell"/>
</dbReference>
<dbReference type="PANTHER" id="PTHR11730">
    <property type="entry name" value="AMMONIUM TRANSPORTER"/>
    <property type="match status" value="1"/>
</dbReference>
<accession>A0A835TBS7</accession>